<dbReference type="AlphaFoldDB" id="A0A9L0TJ28"/>
<reference evidence="5" key="3">
    <citation type="submission" date="2025-09" db="UniProtKB">
        <authorList>
            <consortium name="Ensembl"/>
        </authorList>
    </citation>
    <scope>IDENTIFICATION</scope>
    <source>
        <strain evidence="5">Thoroughbred</strain>
    </source>
</reference>
<dbReference type="GeneTree" id="ENSGT01150000286982"/>
<evidence type="ECO:0000313" key="5">
    <source>
        <dbReference type="Ensembl" id="ENSECAP00000088259.1"/>
    </source>
</evidence>
<accession>A0A9L0TJ28</accession>
<proteinExistence type="inferred from homology"/>
<evidence type="ECO:0008006" key="7">
    <source>
        <dbReference type="Google" id="ProtNLM"/>
    </source>
</evidence>
<feature type="domain" description="L1 transposable element trimerization" evidence="4">
    <location>
        <begin position="47"/>
        <end position="87"/>
    </location>
</feature>
<dbReference type="InterPro" id="IPR043636">
    <property type="entry name" value="L1_RRM_dom"/>
</dbReference>
<dbReference type="PANTHER" id="PTHR11505">
    <property type="entry name" value="L1 TRANSPOSABLE ELEMENT-RELATED"/>
    <property type="match status" value="1"/>
</dbReference>
<dbReference type="InterPro" id="IPR035301">
    <property type="entry name" value="L1_trimer"/>
</dbReference>
<sequence length="197" mass="22929">MQIDNSASSRSMSQEIETIKKNQSEMLDLENTMVEIKQNMDTLNSKADIMEERISNIEDKNKEMLQLEEERELRLKRSEESLQETSDQIKKCSIRITGIQEGEEKENGAESLFREIIAENFPNLRKEMEIHVTEASISPNSVNVKRPTARYIVVKLKKVNDKEKILRAAREKKITYKLTSIRLLVDFSAETLHSRRD</sequence>
<dbReference type="GO" id="GO:0003727">
    <property type="term" value="F:single-stranded RNA binding"/>
    <property type="evidence" value="ECO:0000318"/>
    <property type="project" value="GO_Central"/>
</dbReference>
<dbReference type="Gene3D" id="1.20.5.390">
    <property type="entry name" value="L1 transposable element, trimerization domain"/>
    <property type="match status" value="1"/>
</dbReference>
<dbReference type="Proteomes" id="UP000002281">
    <property type="component" value="Chromosome 20"/>
</dbReference>
<name>A0A9L0TJ28_HORSE</name>
<dbReference type="FunFam" id="3.30.70.1820:FF:000002">
    <property type="entry name" value="LINE-1 retrotransposable element ORF1 protein"/>
    <property type="match status" value="1"/>
</dbReference>
<protein>
    <recommendedName>
        <fullName evidence="7">L1 transposable element RRM domain-containing protein</fullName>
    </recommendedName>
</protein>
<evidence type="ECO:0000313" key="6">
    <source>
        <dbReference type="Proteomes" id="UP000002281"/>
    </source>
</evidence>
<dbReference type="Pfam" id="PF17489">
    <property type="entry name" value="Tnp_22_trimer"/>
    <property type="match status" value="1"/>
</dbReference>
<dbReference type="Ensembl" id="ENSECAT00000086939.1">
    <property type="protein sequence ID" value="ENSECAP00000088259.1"/>
    <property type="gene ID" value="ENSECAG00000052696.1"/>
</dbReference>
<reference evidence="5 6" key="1">
    <citation type="journal article" date="2009" name="Science">
        <title>Genome sequence, comparative analysis, and population genetics of the domestic horse.</title>
        <authorList>
            <consortium name="Broad Institute Genome Sequencing Platform"/>
            <consortium name="Broad Institute Whole Genome Assembly Team"/>
            <person name="Wade C.M."/>
            <person name="Giulotto E."/>
            <person name="Sigurdsson S."/>
            <person name="Zoli M."/>
            <person name="Gnerre S."/>
            <person name="Imsland F."/>
            <person name="Lear T.L."/>
            <person name="Adelson D.L."/>
            <person name="Bailey E."/>
            <person name="Bellone R.R."/>
            <person name="Bloecker H."/>
            <person name="Distl O."/>
            <person name="Edgar R.C."/>
            <person name="Garber M."/>
            <person name="Leeb T."/>
            <person name="Mauceli E."/>
            <person name="MacLeod J.N."/>
            <person name="Penedo M.C.T."/>
            <person name="Raison J.M."/>
            <person name="Sharpe T."/>
            <person name="Vogel J."/>
            <person name="Andersson L."/>
            <person name="Antczak D.F."/>
            <person name="Biagi T."/>
            <person name="Binns M.M."/>
            <person name="Chowdhary B.P."/>
            <person name="Coleman S.J."/>
            <person name="Della Valle G."/>
            <person name="Fryc S."/>
            <person name="Guerin G."/>
            <person name="Hasegawa T."/>
            <person name="Hill E.W."/>
            <person name="Jurka J."/>
            <person name="Kiialainen A."/>
            <person name="Lindgren G."/>
            <person name="Liu J."/>
            <person name="Magnani E."/>
            <person name="Mickelson J.R."/>
            <person name="Murray J."/>
            <person name="Nergadze S.G."/>
            <person name="Onofrio R."/>
            <person name="Pedroni S."/>
            <person name="Piras M.F."/>
            <person name="Raudsepp T."/>
            <person name="Rocchi M."/>
            <person name="Roeed K.H."/>
            <person name="Ryder O.A."/>
            <person name="Searle S."/>
            <person name="Skow L."/>
            <person name="Swinburne J.E."/>
            <person name="Syvaenen A.C."/>
            <person name="Tozaki T."/>
            <person name="Valberg S.J."/>
            <person name="Vaudin M."/>
            <person name="White J.R."/>
            <person name="Zody M.C."/>
            <person name="Lander E.S."/>
            <person name="Lindblad-Toh K."/>
        </authorList>
    </citation>
    <scope>NUCLEOTIDE SEQUENCE [LARGE SCALE GENOMIC DNA]</scope>
    <source>
        <strain evidence="5 6">Thoroughbred</strain>
    </source>
</reference>
<reference evidence="5" key="2">
    <citation type="submission" date="2025-08" db="UniProtKB">
        <authorList>
            <consortium name="Ensembl"/>
        </authorList>
    </citation>
    <scope>IDENTIFICATION</scope>
    <source>
        <strain evidence="5">Thoroughbred</strain>
    </source>
</reference>
<keyword evidence="2" id="KW-0175">Coiled coil</keyword>
<keyword evidence="6" id="KW-1185">Reference proteome</keyword>
<dbReference type="InterPro" id="IPR004244">
    <property type="entry name" value="Transposase_22"/>
</dbReference>
<feature type="coiled-coil region" evidence="2">
    <location>
        <begin position="19"/>
        <end position="95"/>
    </location>
</feature>
<evidence type="ECO:0000259" key="4">
    <source>
        <dbReference type="Pfam" id="PF17489"/>
    </source>
</evidence>
<dbReference type="Pfam" id="PF02994">
    <property type="entry name" value="Transposase_22"/>
    <property type="match status" value="1"/>
</dbReference>
<organism evidence="5 6">
    <name type="scientific">Equus caballus</name>
    <name type="common">Horse</name>
    <dbReference type="NCBI Taxonomy" id="9796"/>
    <lineage>
        <taxon>Eukaryota</taxon>
        <taxon>Metazoa</taxon>
        <taxon>Chordata</taxon>
        <taxon>Craniata</taxon>
        <taxon>Vertebrata</taxon>
        <taxon>Euteleostomi</taxon>
        <taxon>Mammalia</taxon>
        <taxon>Eutheria</taxon>
        <taxon>Laurasiatheria</taxon>
        <taxon>Perissodactyla</taxon>
        <taxon>Equidae</taxon>
        <taxon>Equus</taxon>
    </lineage>
</organism>
<dbReference type="GO" id="GO:0032197">
    <property type="term" value="P:retrotransposition"/>
    <property type="evidence" value="ECO:0000318"/>
    <property type="project" value="GO_Central"/>
</dbReference>
<evidence type="ECO:0000256" key="2">
    <source>
        <dbReference type="SAM" id="Coils"/>
    </source>
</evidence>
<evidence type="ECO:0000259" key="3">
    <source>
        <dbReference type="Pfam" id="PF02994"/>
    </source>
</evidence>
<dbReference type="GO" id="GO:1990904">
    <property type="term" value="C:ribonucleoprotein complex"/>
    <property type="evidence" value="ECO:0000318"/>
    <property type="project" value="GO_Central"/>
</dbReference>
<comment type="similarity">
    <text evidence="1">Belongs to the transposase 22 family.</text>
</comment>
<dbReference type="Gene3D" id="3.30.70.1820">
    <property type="entry name" value="L1 transposable element, RRM domain"/>
    <property type="match status" value="1"/>
</dbReference>
<evidence type="ECO:0000256" key="1">
    <source>
        <dbReference type="ARBA" id="ARBA00061640"/>
    </source>
</evidence>
<feature type="domain" description="L1 transposable element RRM" evidence="3">
    <location>
        <begin position="93"/>
        <end position="186"/>
    </location>
</feature>